<dbReference type="Gene3D" id="3.90.550.10">
    <property type="entry name" value="Spore Coat Polysaccharide Biosynthesis Protein SpsA, Chain A"/>
    <property type="match status" value="1"/>
</dbReference>
<dbReference type="PANTHER" id="PTHR43398:SF1">
    <property type="entry name" value="DOLICHOL-PHOSPHATE MANNOSYLTRANSFERASE SUBUNIT 1"/>
    <property type="match status" value="1"/>
</dbReference>
<dbReference type="CDD" id="cd06442">
    <property type="entry name" value="DPM1_like"/>
    <property type="match status" value="1"/>
</dbReference>
<sequence length="253" mass="27503">MSVQRRPGSAGVIVMPTYNERANLERIVPRVRAAAPDLDLLVVDDGSPDGTGAYADELRAADPAIHVLHRTSKEGLGAAYVAGFRLALAAGYPVIGEMDADGSHLPEELPRLRAALTDADLVVGARWIPGGEVRNWSRRRIWLSRGGNTYARLLLAMPVRDATSGYRLFRASALTTIDLDTVHSTGYVFQTDLVHRALAAGLRVREVPITFVDRVEGESKMSTAVAVESLARITAWGVRDRWDRRRGRAGPAG</sequence>
<evidence type="ECO:0000256" key="1">
    <source>
        <dbReference type="ARBA" id="ARBA00006739"/>
    </source>
</evidence>
<organism evidence="5 6">
    <name type="scientific">Nocardioides massiliensis</name>
    <dbReference type="NCBI Taxonomy" id="1325935"/>
    <lineage>
        <taxon>Bacteria</taxon>
        <taxon>Bacillati</taxon>
        <taxon>Actinomycetota</taxon>
        <taxon>Actinomycetes</taxon>
        <taxon>Propionibacteriales</taxon>
        <taxon>Nocardioidaceae</taxon>
        <taxon>Nocardioides</taxon>
    </lineage>
</organism>
<reference evidence="5 6" key="1">
    <citation type="submission" date="2023-07" db="EMBL/GenBank/DDBJ databases">
        <title>Sequencing the genomes of 1000 actinobacteria strains.</title>
        <authorList>
            <person name="Klenk H.-P."/>
        </authorList>
    </citation>
    <scope>NUCLEOTIDE SEQUENCE [LARGE SCALE GENOMIC DNA]</scope>
    <source>
        <strain evidence="5 6">GD13</strain>
    </source>
</reference>
<dbReference type="Proteomes" id="UP001240447">
    <property type="component" value="Unassembled WGS sequence"/>
</dbReference>
<feature type="domain" description="Glycosyltransferase 2-like" evidence="4">
    <location>
        <begin position="13"/>
        <end position="174"/>
    </location>
</feature>
<dbReference type="RefSeq" id="WP_246360154.1">
    <property type="nucleotide sequence ID" value="NZ_CCXJ01000118.1"/>
</dbReference>
<gene>
    <name evidence="5" type="ORF">J2S59_002811</name>
</gene>
<dbReference type="InterPro" id="IPR029044">
    <property type="entry name" value="Nucleotide-diphossugar_trans"/>
</dbReference>
<dbReference type="Pfam" id="PF00535">
    <property type="entry name" value="Glycos_transf_2"/>
    <property type="match status" value="1"/>
</dbReference>
<dbReference type="EC" id="2.4.1.83" evidence="5"/>
<dbReference type="SUPFAM" id="SSF53448">
    <property type="entry name" value="Nucleotide-diphospho-sugar transferases"/>
    <property type="match status" value="1"/>
</dbReference>
<evidence type="ECO:0000256" key="3">
    <source>
        <dbReference type="ARBA" id="ARBA00022679"/>
    </source>
</evidence>
<evidence type="ECO:0000256" key="2">
    <source>
        <dbReference type="ARBA" id="ARBA00022676"/>
    </source>
</evidence>
<name>A0ABT9NRE1_9ACTN</name>
<keyword evidence="6" id="KW-1185">Reference proteome</keyword>
<dbReference type="GO" id="GO:0004582">
    <property type="term" value="F:dolichyl-phosphate beta-D-mannosyltransferase activity"/>
    <property type="evidence" value="ECO:0007669"/>
    <property type="project" value="UniProtKB-EC"/>
</dbReference>
<accession>A0ABT9NRE1</accession>
<comment type="similarity">
    <text evidence="1">Belongs to the glycosyltransferase 2 family.</text>
</comment>
<dbReference type="InterPro" id="IPR039528">
    <property type="entry name" value="DPM1-like"/>
</dbReference>
<evidence type="ECO:0000259" key="4">
    <source>
        <dbReference type="Pfam" id="PF00535"/>
    </source>
</evidence>
<proteinExistence type="inferred from homology"/>
<dbReference type="PANTHER" id="PTHR43398">
    <property type="entry name" value="DOLICHOL-PHOSPHATE MANNOSYLTRANSFERASE SUBUNIT 1"/>
    <property type="match status" value="1"/>
</dbReference>
<keyword evidence="2 5" id="KW-0328">Glycosyltransferase</keyword>
<keyword evidence="3 5" id="KW-0808">Transferase</keyword>
<protein>
    <submittedName>
        <fullName evidence="5">Dolichol-phosphate mannosyltransferase</fullName>
        <ecNumber evidence="5">2.4.1.83</ecNumber>
    </submittedName>
</protein>
<evidence type="ECO:0000313" key="6">
    <source>
        <dbReference type="Proteomes" id="UP001240447"/>
    </source>
</evidence>
<dbReference type="EMBL" id="JAUSQM010000001">
    <property type="protein sequence ID" value="MDP9823002.1"/>
    <property type="molecule type" value="Genomic_DNA"/>
</dbReference>
<comment type="caution">
    <text evidence="5">The sequence shown here is derived from an EMBL/GenBank/DDBJ whole genome shotgun (WGS) entry which is preliminary data.</text>
</comment>
<dbReference type="InterPro" id="IPR001173">
    <property type="entry name" value="Glyco_trans_2-like"/>
</dbReference>
<evidence type="ECO:0000313" key="5">
    <source>
        <dbReference type="EMBL" id="MDP9823002.1"/>
    </source>
</evidence>